<reference evidence="1 2" key="1">
    <citation type="journal article" date="2016" name="Nat. Commun.">
        <title>Ectomycorrhizal ecology is imprinted in the genome of the dominant symbiotic fungus Cenococcum geophilum.</title>
        <authorList>
            <consortium name="DOE Joint Genome Institute"/>
            <person name="Peter M."/>
            <person name="Kohler A."/>
            <person name="Ohm R.A."/>
            <person name="Kuo A."/>
            <person name="Krutzmann J."/>
            <person name="Morin E."/>
            <person name="Arend M."/>
            <person name="Barry K.W."/>
            <person name="Binder M."/>
            <person name="Choi C."/>
            <person name="Clum A."/>
            <person name="Copeland A."/>
            <person name="Grisel N."/>
            <person name="Haridas S."/>
            <person name="Kipfer T."/>
            <person name="LaButti K."/>
            <person name="Lindquist E."/>
            <person name="Lipzen A."/>
            <person name="Maire R."/>
            <person name="Meier B."/>
            <person name="Mihaltcheva S."/>
            <person name="Molinier V."/>
            <person name="Murat C."/>
            <person name="Poggeler S."/>
            <person name="Quandt C.A."/>
            <person name="Sperisen C."/>
            <person name="Tritt A."/>
            <person name="Tisserant E."/>
            <person name="Crous P.W."/>
            <person name="Henrissat B."/>
            <person name="Nehls U."/>
            <person name="Egli S."/>
            <person name="Spatafora J.W."/>
            <person name="Grigoriev I.V."/>
            <person name="Martin F.M."/>
        </authorList>
    </citation>
    <scope>NUCLEOTIDE SEQUENCE [LARGE SCALE GENOMIC DNA]</scope>
    <source>
        <strain evidence="1 2">1.58</strain>
    </source>
</reference>
<keyword evidence="2" id="KW-1185">Reference proteome</keyword>
<dbReference type="Proteomes" id="UP000250078">
    <property type="component" value="Unassembled WGS sequence"/>
</dbReference>
<evidence type="ECO:0000313" key="2">
    <source>
        <dbReference type="Proteomes" id="UP000250078"/>
    </source>
</evidence>
<accession>A0ACC8ELI5</accession>
<evidence type="ECO:0000313" key="1">
    <source>
        <dbReference type="EMBL" id="OCK87028.1"/>
    </source>
</evidence>
<gene>
    <name evidence="1" type="ORF">K441DRAFT_623717</name>
</gene>
<sequence length="901" mass="100922">MRTAQFSGNHQNASTFHCKSDIQGIGLEPRMDPGEKDEGHSFTSIICYGTICDVKFQVDISYDPAHSDVQHNGTRSTETYFRVRLCFGEGYCWLQSLNGKDVGTANTKTYRALEPLLRFDSIRFEPCITTEVWKSAMEALSASKKSTIISADVNAYGGSSISADVGTHLSRNGIFLQRPVIQFEDLPYENPQYLRLPSVAHVRLVPEVPESILKNADRNLAVDRHSFDIDVLFEELSRPSFLVQAPTDFRIKTELLSHQKDAIDFIRRRETGDIPLHLKLWQEHTSETDQVFYQHIITGAMNVRPEDSFGGILADDMGLGKSLSMISAIVASKDHALRFACLHELGAQPVAKQVVASKATLIVVPSALLIDGWIDEIGKHTVPGTLYLHRYHGQDKLVDYPTLLENDIVITTYATLTMEYTHGRSILHHIHWYRLVLDEAHVIRNPSTKQFEAIYAVPAYIRWCLTGTPIQNTLEDLGALVRFLRAPGLGDAPMFRKHIIAPTLSKSTNRLGNLRHLLGAVCLRRTRTVLPLLEPAENIVSLEFSRAEAERYKEFGNTCRRAIDIAVSGHNVKKVHQCVLEAILRLRLFCNHGFTEAMGSEFPQGFPSDLENAYSIFQTQDITTCAYCSNDLSSLGTGHDATSPALTVCHHLLCEDCVPKYQRELETGQNGSSIKECPICHLRNQNEVFVTWGPSSPATAASGYPHPTKLLAIVDDIEKHIQHDKSIIFSFWRRTLDRLAHLLQIKGLPFSRVDGSVPLGKRRQTLFEFNRNPDMKVLLITFGTGAVGLNNLSVANRVHIVEPQWNPAVESQAIARILRLGQTRAVTVVRYIMNKSVEQSVQSRQLRKIQLAHGGFRYDSSEETSQKVQQVMDLLFPAQDTPNAQVVLDSDEAGQSPMDLD</sequence>
<proteinExistence type="predicted"/>
<protein>
    <submittedName>
        <fullName evidence="1">Uncharacterized protein</fullName>
    </submittedName>
</protein>
<organism evidence="1 2">
    <name type="scientific">Cenococcum geophilum 1.58</name>
    <dbReference type="NCBI Taxonomy" id="794803"/>
    <lineage>
        <taxon>Eukaryota</taxon>
        <taxon>Fungi</taxon>
        <taxon>Dikarya</taxon>
        <taxon>Ascomycota</taxon>
        <taxon>Pezizomycotina</taxon>
        <taxon>Dothideomycetes</taxon>
        <taxon>Pleosporomycetidae</taxon>
        <taxon>Gloniales</taxon>
        <taxon>Gloniaceae</taxon>
        <taxon>Cenococcum</taxon>
    </lineage>
</organism>
<dbReference type="EMBL" id="KV748274">
    <property type="protein sequence ID" value="OCK87028.1"/>
    <property type="molecule type" value="Genomic_DNA"/>
</dbReference>
<name>A0ACC8ELI5_9PEZI</name>